<dbReference type="InterPro" id="IPR014710">
    <property type="entry name" value="RmlC-like_jellyroll"/>
</dbReference>
<reference evidence="4 5" key="1">
    <citation type="journal article" date="2020" name="bioRxiv">
        <title>Sequence and annotation of 42 cannabis genomes reveals extensive copy number variation in cannabinoid synthesis and pathogen resistance genes.</title>
        <authorList>
            <person name="Mckernan K.J."/>
            <person name="Helbert Y."/>
            <person name="Kane L.T."/>
            <person name="Ebling H."/>
            <person name="Zhang L."/>
            <person name="Liu B."/>
            <person name="Eaton Z."/>
            <person name="Mclaughlin S."/>
            <person name="Kingan S."/>
            <person name="Baybayan P."/>
            <person name="Concepcion G."/>
            <person name="Jordan M."/>
            <person name="Riva A."/>
            <person name="Barbazuk W."/>
            <person name="Harkins T."/>
        </authorList>
    </citation>
    <scope>NUCLEOTIDE SEQUENCE [LARGE SCALE GENOMIC DNA]</scope>
    <source>
        <strain evidence="5">cv. Jamaican Lion 4</strain>
        <tissue evidence="4">Leaf</tissue>
    </source>
</reference>
<dbReference type="SUPFAM" id="SSF51182">
    <property type="entry name" value="RmlC-like cupins"/>
    <property type="match status" value="1"/>
</dbReference>
<dbReference type="Pfam" id="PF00190">
    <property type="entry name" value="Cupin_1"/>
    <property type="match status" value="1"/>
</dbReference>
<feature type="compositionally biased region" description="Basic and acidic residues" evidence="1">
    <location>
        <begin position="706"/>
        <end position="727"/>
    </location>
</feature>
<dbReference type="CDD" id="cd02245">
    <property type="entry name" value="cupin_7S_vicilin-like_C"/>
    <property type="match status" value="1"/>
</dbReference>
<feature type="chain" id="PRO_5029833925" description="Cupin type-1 domain-containing protein" evidence="2">
    <location>
        <begin position="31"/>
        <end position="791"/>
    </location>
</feature>
<comment type="caution">
    <text evidence="4">The sequence shown here is derived from an EMBL/GenBank/DDBJ whole genome shotgun (WGS) entry which is preliminary data.</text>
</comment>
<dbReference type="Gene3D" id="2.60.120.10">
    <property type="entry name" value="Jelly Rolls"/>
    <property type="match status" value="2"/>
</dbReference>
<feature type="compositionally biased region" description="Basic and acidic residues" evidence="1">
    <location>
        <begin position="670"/>
        <end position="694"/>
    </location>
</feature>
<feature type="region of interest" description="Disordered" evidence="1">
    <location>
        <begin position="447"/>
        <end position="791"/>
    </location>
</feature>
<proteinExistence type="predicted"/>
<keyword evidence="2" id="KW-0732">Signal</keyword>
<organism evidence="4 5">
    <name type="scientific">Cannabis sativa</name>
    <name type="common">Hemp</name>
    <name type="synonym">Marijuana</name>
    <dbReference type="NCBI Taxonomy" id="3483"/>
    <lineage>
        <taxon>Eukaryota</taxon>
        <taxon>Viridiplantae</taxon>
        <taxon>Streptophyta</taxon>
        <taxon>Embryophyta</taxon>
        <taxon>Tracheophyta</taxon>
        <taxon>Spermatophyta</taxon>
        <taxon>Magnoliopsida</taxon>
        <taxon>eudicotyledons</taxon>
        <taxon>Gunneridae</taxon>
        <taxon>Pentapetalae</taxon>
        <taxon>rosids</taxon>
        <taxon>fabids</taxon>
        <taxon>Rosales</taxon>
        <taxon>Cannabaceae</taxon>
        <taxon>Cannabis</taxon>
    </lineage>
</organism>
<accession>A0A7J6HD79</accession>
<feature type="compositionally biased region" description="Acidic residues" evidence="1">
    <location>
        <begin position="695"/>
        <end position="705"/>
    </location>
</feature>
<dbReference type="EMBL" id="JAATIQ010000049">
    <property type="protein sequence ID" value="KAF4393224.1"/>
    <property type="molecule type" value="Genomic_DNA"/>
</dbReference>
<sequence length="791" mass="94841">MSIKPLIEHLSLTLLIIFFFFLLTLHVGSARGRDFGCEDEDFSGCSGGGFAPLVKKEHRKVLVENEYGQISAIEICDGIKGPYNIHFFTLEPNSLLLPALLHAQMVFYVHTGSGSLSWVNEEENRSVNLKRGDIFRLDPGSVFYVQSDLETKRESLRIYAIFPNSDDEDSIEPSIGAYSTIRNLVSGFDKITLQQAFQASEELIESITSATEIQPIVHAISTEKERKKKGLWEIEARFLKAFIGGKEETMMISMNKKKKKQQETKAFNILEAKPDFENCNGRSLTVTRKKAGHLLKGTNIGLFMVNLTKGSMMGPHWNPRATEIAVVLKGEGMVRVVCSSKKSIGKSECKNMRFRVKEGDVFAVPKFHPMAQMSFNNDSFIFMGFSTARKNNHPQFLAGKQSVLQSLDRDVLALSFNVGNSTIDQLLAPQGDSIILDCTSCAEEEERMMKEEIEKEKEEEERRKREEEAKKREEEEEKRREEEEERKKREEEEERKRKEEEERKREEEEARKRREEEEERKREEEEEEERKREEEEERKRKEEEERKREEEEARKREEEEERKREEEEEEERKREEEEARKREEEEERKREEEEEKQREEDEARKREEEEARKREEEEARQKEEEEARQKEEEEERKKEEEEARQREEEKERKREEDERKREEEEEIEREQEAARREEEERQRKQEEEEARKREEEEEMEREQEEAERQRKHEEKEERRQEEERQRQEEEEEERERQIEEARRRQEDREKERQADRETKQQQPEKEAGREPEDHDTKNHNGQEREARCCRS</sequence>
<evidence type="ECO:0000313" key="4">
    <source>
        <dbReference type="EMBL" id="KAF4393224.1"/>
    </source>
</evidence>
<feature type="compositionally biased region" description="Basic and acidic residues" evidence="1">
    <location>
        <begin position="447"/>
        <end position="662"/>
    </location>
</feature>
<dbReference type="InterPro" id="IPR006045">
    <property type="entry name" value="Cupin_1"/>
</dbReference>
<dbReference type="InterPro" id="IPR050253">
    <property type="entry name" value="Seed_Storage-Functional"/>
</dbReference>
<dbReference type="PANTHER" id="PTHR31189:SF7">
    <property type="entry name" value="OS03G0197300 PROTEIN"/>
    <property type="match status" value="1"/>
</dbReference>
<dbReference type="AlphaFoldDB" id="A0A7J6HD79"/>
<evidence type="ECO:0000259" key="3">
    <source>
        <dbReference type="SMART" id="SM00835"/>
    </source>
</evidence>
<evidence type="ECO:0000256" key="1">
    <source>
        <dbReference type="SAM" id="MobiDB-lite"/>
    </source>
</evidence>
<dbReference type="PANTHER" id="PTHR31189">
    <property type="entry name" value="OS03G0336100 PROTEIN-RELATED"/>
    <property type="match status" value="1"/>
</dbReference>
<name>A0A7J6HD79_CANSA</name>
<keyword evidence="5" id="KW-1185">Reference proteome</keyword>
<dbReference type="CDD" id="cd02244">
    <property type="entry name" value="cupin_7S_vicilin-like_N"/>
    <property type="match status" value="1"/>
</dbReference>
<protein>
    <recommendedName>
        <fullName evidence="3">Cupin type-1 domain-containing protein</fullName>
    </recommendedName>
</protein>
<feature type="domain" description="Cupin type-1" evidence="3">
    <location>
        <begin position="267"/>
        <end position="424"/>
    </location>
</feature>
<dbReference type="SMART" id="SM00835">
    <property type="entry name" value="Cupin_1"/>
    <property type="match status" value="2"/>
</dbReference>
<evidence type="ECO:0000256" key="2">
    <source>
        <dbReference type="SAM" id="SignalP"/>
    </source>
</evidence>
<feature type="compositionally biased region" description="Basic and acidic residues" evidence="1">
    <location>
        <begin position="734"/>
        <end position="791"/>
    </location>
</feature>
<gene>
    <name evidence="4" type="ORF">G4B88_001958</name>
</gene>
<evidence type="ECO:0000313" key="5">
    <source>
        <dbReference type="Proteomes" id="UP000583929"/>
    </source>
</evidence>
<feature type="signal peptide" evidence="2">
    <location>
        <begin position="1"/>
        <end position="30"/>
    </location>
</feature>
<dbReference type="Proteomes" id="UP000583929">
    <property type="component" value="Unassembled WGS sequence"/>
</dbReference>
<feature type="domain" description="Cupin type-1" evidence="3">
    <location>
        <begin position="51"/>
        <end position="205"/>
    </location>
</feature>
<dbReference type="InterPro" id="IPR011051">
    <property type="entry name" value="RmlC_Cupin_sf"/>
</dbReference>